<dbReference type="InterPro" id="IPR006043">
    <property type="entry name" value="NCS2"/>
</dbReference>
<feature type="transmembrane region" description="Helical" evidence="6">
    <location>
        <begin position="338"/>
        <end position="360"/>
    </location>
</feature>
<proteinExistence type="predicted"/>
<feature type="region of interest" description="Disordered" evidence="5">
    <location>
        <begin position="459"/>
        <end position="485"/>
    </location>
</feature>
<keyword evidence="8" id="KW-1185">Reference proteome</keyword>
<feature type="transmembrane region" description="Helical" evidence="6">
    <location>
        <begin position="251"/>
        <end position="270"/>
    </location>
</feature>
<sequence>MSSPVRPVDLNYGLDDVPRPLASLGLGVQHVLTMFGATVAVPLILGPAMDMPPDDLAILVSSVMICSGIATFIQVRFGTRLPIIQGVSFAFLGPFFAIIAATAAQGGDVTMQYIAGAIIAGAVLEIVLGYTGLFGKLRRYITPVVIGPVIALIGLALFESGAPMAGGNWWFGALTIVAALGFVLIVAPRSRFFSLFPILLAVLVAYVVAWFCSAVGILSEDNPAYISFDAVGDAPWIRNLVIEDGGIFLPWGWPQFTAGFILATLAGYLASMIESYGDYHVISRSVGRGDPSEKQISRGIGAEGAGCLVTGFFGGFASTSYTENVGLVAMTKVASRRVVYIAAGLLILLGLIAKVGAVVATIPGPIVGGLYCTLFGLIASIGISNLMRADMHSQRNLLIVGFILFMGLSVPAYFENVTIEISWAEWLGDAITTVGSTGMAVAAILGLILDNLVPGTPEERGLTHLDETRGPVGEVEVHDGDDEQS</sequence>
<feature type="transmembrane region" description="Helical" evidence="6">
    <location>
        <begin position="56"/>
        <end position="75"/>
    </location>
</feature>
<keyword evidence="2 6" id="KW-0812">Transmembrane</keyword>
<dbReference type="AlphaFoldDB" id="A0A6L9SAS0"/>
<gene>
    <name evidence="7" type="ORF">G1H10_18370</name>
</gene>
<dbReference type="GO" id="GO:0015205">
    <property type="term" value="F:nucleobase transmembrane transporter activity"/>
    <property type="evidence" value="ECO:0007669"/>
    <property type="project" value="UniProtKB-ARBA"/>
</dbReference>
<protein>
    <submittedName>
        <fullName evidence="7">Xanthine permease</fullName>
    </submittedName>
</protein>
<feature type="transmembrane region" description="Helical" evidence="6">
    <location>
        <begin position="195"/>
        <end position="218"/>
    </location>
</feature>
<feature type="transmembrane region" description="Helical" evidence="6">
    <location>
        <begin position="396"/>
        <end position="414"/>
    </location>
</feature>
<accession>A0A6L9SAS0</accession>
<evidence type="ECO:0000256" key="4">
    <source>
        <dbReference type="ARBA" id="ARBA00023136"/>
    </source>
</evidence>
<reference evidence="7 8" key="1">
    <citation type="submission" date="2020-02" db="EMBL/GenBank/DDBJ databases">
        <authorList>
            <person name="Li X.-J."/>
            <person name="Han X.-M."/>
        </authorList>
    </citation>
    <scope>NUCLEOTIDE SEQUENCE [LARGE SCALE GENOMIC DNA]</scope>
    <source>
        <strain evidence="7 8">CCTCC AB 2017055</strain>
    </source>
</reference>
<dbReference type="EMBL" id="JAAGOA010000013">
    <property type="protein sequence ID" value="NEE02143.1"/>
    <property type="molecule type" value="Genomic_DNA"/>
</dbReference>
<evidence type="ECO:0000256" key="2">
    <source>
        <dbReference type="ARBA" id="ARBA00022692"/>
    </source>
</evidence>
<feature type="transmembrane region" description="Helical" evidence="6">
    <location>
        <begin position="21"/>
        <end position="44"/>
    </location>
</feature>
<dbReference type="Proteomes" id="UP000475214">
    <property type="component" value="Unassembled WGS sequence"/>
</dbReference>
<dbReference type="GO" id="GO:0016020">
    <property type="term" value="C:membrane"/>
    <property type="evidence" value="ECO:0007669"/>
    <property type="project" value="UniProtKB-SubCell"/>
</dbReference>
<keyword evidence="4 6" id="KW-0472">Membrane</keyword>
<feature type="transmembrane region" description="Helical" evidence="6">
    <location>
        <begin position="113"/>
        <end position="133"/>
    </location>
</feature>
<evidence type="ECO:0000256" key="3">
    <source>
        <dbReference type="ARBA" id="ARBA00022989"/>
    </source>
</evidence>
<comment type="subcellular location">
    <subcellularLocation>
        <location evidence="1">Membrane</location>
        <topology evidence="1">Multi-pass membrane protein</topology>
    </subcellularLocation>
</comment>
<name>A0A6L9SAS0_9ACTN</name>
<feature type="transmembrane region" description="Helical" evidence="6">
    <location>
        <begin position="426"/>
        <end position="449"/>
    </location>
</feature>
<evidence type="ECO:0000256" key="1">
    <source>
        <dbReference type="ARBA" id="ARBA00004141"/>
    </source>
</evidence>
<evidence type="ECO:0000256" key="5">
    <source>
        <dbReference type="SAM" id="MobiDB-lite"/>
    </source>
</evidence>
<evidence type="ECO:0000313" key="7">
    <source>
        <dbReference type="EMBL" id="NEE02143.1"/>
    </source>
</evidence>
<evidence type="ECO:0000313" key="8">
    <source>
        <dbReference type="Proteomes" id="UP000475214"/>
    </source>
</evidence>
<feature type="transmembrane region" description="Helical" evidence="6">
    <location>
        <begin position="140"/>
        <end position="158"/>
    </location>
</feature>
<dbReference type="RefSeq" id="WP_163740450.1">
    <property type="nucleotide sequence ID" value="NZ_JAAGOA010000013.1"/>
</dbReference>
<organism evidence="7 8">
    <name type="scientific">Phytoactinopolyspora halotolerans</name>
    <dbReference type="NCBI Taxonomy" id="1981512"/>
    <lineage>
        <taxon>Bacteria</taxon>
        <taxon>Bacillati</taxon>
        <taxon>Actinomycetota</taxon>
        <taxon>Actinomycetes</taxon>
        <taxon>Jiangellales</taxon>
        <taxon>Jiangellaceae</taxon>
        <taxon>Phytoactinopolyspora</taxon>
    </lineage>
</organism>
<feature type="transmembrane region" description="Helical" evidence="6">
    <location>
        <begin position="170"/>
        <end position="188"/>
    </location>
</feature>
<keyword evidence="3 6" id="KW-1133">Transmembrane helix</keyword>
<dbReference type="Pfam" id="PF00860">
    <property type="entry name" value="Xan_ur_permease"/>
    <property type="match status" value="1"/>
</dbReference>
<dbReference type="PANTHER" id="PTHR11119">
    <property type="entry name" value="XANTHINE-URACIL / VITAMIN C PERMEASE FAMILY MEMBER"/>
    <property type="match status" value="1"/>
</dbReference>
<comment type="caution">
    <text evidence="7">The sequence shown here is derived from an EMBL/GenBank/DDBJ whole genome shotgun (WGS) entry which is preliminary data.</text>
</comment>
<feature type="transmembrane region" description="Helical" evidence="6">
    <location>
        <begin position="87"/>
        <end position="107"/>
    </location>
</feature>
<dbReference type="NCBIfam" id="NF037981">
    <property type="entry name" value="NCS2_1"/>
    <property type="match status" value="1"/>
</dbReference>
<feature type="transmembrane region" description="Helical" evidence="6">
    <location>
        <begin position="366"/>
        <end position="384"/>
    </location>
</feature>
<feature type="compositionally biased region" description="Basic and acidic residues" evidence="5">
    <location>
        <begin position="459"/>
        <end position="469"/>
    </location>
</feature>
<evidence type="ECO:0000256" key="6">
    <source>
        <dbReference type="SAM" id="Phobius"/>
    </source>
</evidence>